<feature type="compositionally biased region" description="Basic and acidic residues" evidence="1">
    <location>
        <begin position="143"/>
        <end position="169"/>
    </location>
</feature>
<keyword evidence="4" id="KW-1185">Reference proteome</keyword>
<proteinExistence type="predicted"/>
<feature type="region of interest" description="Disordered" evidence="1">
    <location>
        <begin position="70"/>
        <end position="242"/>
    </location>
</feature>
<evidence type="ECO:0000256" key="2">
    <source>
        <dbReference type="SAM" id="Phobius"/>
    </source>
</evidence>
<feature type="compositionally biased region" description="Basic and acidic residues" evidence="1">
    <location>
        <begin position="201"/>
        <end position="211"/>
    </location>
</feature>
<feature type="compositionally biased region" description="Pro residues" evidence="1">
    <location>
        <begin position="87"/>
        <end position="96"/>
    </location>
</feature>
<dbReference type="KEGG" id="cyp:PCC8801_3963"/>
<dbReference type="RefSeq" id="WP_012597158.1">
    <property type="nucleotide sequence ID" value="NC_011726.1"/>
</dbReference>
<sequence>MPLLLLFFILVVTVIFLLQNQQPVVLYFLGTNPKTALFTLTLPIGLWVILFAVAGIVTSLIIQFVNRSPQITPSRSSTPPPRREPPKTPPPKPQPSQFPESSQDLNWESVPKPNWEGTEPQLIEEEDDWKIEEPPMQPTIPRKPREQLERELRRPVDENQGKNFEREQPPPRVSQQGSVYSYTYRELRDNQENESSVPPQDKTRPGKDKTSEQIYDANYRVLTPPYQEPQEETKENEEQDWI</sequence>
<evidence type="ECO:0008006" key="5">
    <source>
        <dbReference type="Google" id="ProtNLM"/>
    </source>
</evidence>
<dbReference type="AlphaFoldDB" id="B7K578"/>
<evidence type="ECO:0000256" key="1">
    <source>
        <dbReference type="SAM" id="MobiDB-lite"/>
    </source>
</evidence>
<name>B7K578_RIPO1</name>
<keyword evidence="2" id="KW-0812">Transmembrane</keyword>
<evidence type="ECO:0000313" key="3">
    <source>
        <dbReference type="EMBL" id="ACK67904.1"/>
    </source>
</evidence>
<dbReference type="HOGENOM" id="CLU_097506_0_0_3"/>
<keyword evidence="2" id="KW-1133">Transmembrane helix</keyword>
<accession>B7K578</accession>
<evidence type="ECO:0000313" key="4">
    <source>
        <dbReference type="Proteomes" id="UP000008204"/>
    </source>
</evidence>
<gene>
    <name evidence="3" type="ordered locus">PCC8801_3963</name>
</gene>
<feature type="transmembrane region" description="Helical" evidence="2">
    <location>
        <begin position="44"/>
        <end position="65"/>
    </location>
</feature>
<organism evidence="3 4">
    <name type="scientific">Rippkaea orientalis (strain PCC 8801 / RF-1)</name>
    <name type="common">Cyanothece sp. (strain PCC 8801)</name>
    <dbReference type="NCBI Taxonomy" id="41431"/>
    <lineage>
        <taxon>Bacteria</taxon>
        <taxon>Bacillati</taxon>
        <taxon>Cyanobacteriota</taxon>
        <taxon>Cyanophyceae</taxon>
        <taxon>Oscillatoriophycideae</taxon>
        <taxon>Chroococcales</taxon>
        <taxon>Aphanothecaceae</taxon>
        <taxon>Rippkaea</taxon>
        <taxon>Rippkaea orientalis</taxon>
    </lineage>
</organism>
<dbReference type="eggNOG" id="COG5416">
    <property type="taxonomic scope" value="Bacteria"/>
</dbReference>
<protein>
    <recommendedName>
        <fullName evidence="5">Lipopolysaccharide assembly protein A domain-containing protein</fullName>
    </recommendedName>
</protein>
<dbReference type="EMBL" id="CP001287">
    <property type="protein sequence ID" value="ACK67904.1"/>
    <property type="molecule type" value="Genomic_DNA"/>
</dbReference>
<reference evidence="4" key="1">
    <citation type="journal article" date="2011" name="MBio">
        <title>Novel metabolic attributes of the genus Cyanothece, comprising a group of unicellular nitrogen-fixing Cyanobacteria.</title>
        <authorList>
            <person name="Bandyopadhyay A."/>
            <person name="Elvitigala T."/>
            <person name="Welsh E."/>
            <person name="Stockel J."/>
            <person name="Liberton M."/>
            <person name="Min H."/>
            <person name="Sherman L.A."/>
            <person name="Pakrasi H.B."/>
        </authorList>
    </citation>
    <scope>NUCLEOTIDE SEQUENCE [LARGE SCALE GENOMIC DNA]</scope>
    <source>
        <strain evidence="4">PCC 8801</strain>
    </source>
</reference>
<dbReference type="Proteomes" id="UP000008204">
    <property type="component" value="Chromosome"/>
</dbReference>
<dbReference type="OrthoDB" id="428681at2"/>
<keyword evidence="2" id="KW-0472">Membrane</keyword>
<dbReference type="STRING" id="41431.PCC8801_3963"/>